<accession>A0A151GND6</accession>
<dbReference type="AlphaFoldDB" id="A0A151GND6"/>
<dbReference type="RefSeq" id="XP_040657971.1">
    <property type="nucleotide sequence ID" value="XM_040802938.1"/>
</dbReference>
<feature type="compositionally biased region" description="Low complexity" evidence="1">
    <location>
        <begin position="382"/>
        <end position="398"/>
    </location>
</feature>
<sequence>MTPPLRLFAAARPQRLRQSSSTFSTPEPLGDGEEQPSSPRPRFRLKRRNVSHLTAPTQQFLASVAAADVPVPSIEEPQVLDDDDMLDAAIYPRLPHFALSHLDHVAFQEQTSRHQPLAFALPKTPAPRDIPSISPRCFPDWSVDGSFGSLESSPDCESSRPSTARSTQTSASVFSQYSLTSDLSQCASPEHGHGHADRFGPLLSAHRVDGTLDGHPAPSSRKAPWTKAMSNHVWAVYVMYLQDPKVSPFRIGKSGIPPSGVCMRVARQVKRSWKGSRPQSQANDDGRDGSATPTAEATVPFVEWPHTCAATRAHLRDLCKANGGGGPVRHALRLPRSATPTTARFRNRQPAPLRSASVFSASDMAMSLAVSTSDSMQPQGPLARLSTTSRTASASTATPDVFAGAGPNPTPGARQLAMASQPRLGSPFTARSYGPSSSNTLDDGFERAAEPQRQSRTVGTRLSLGSPVRLGGSRPCTQKRPSCPSVWEPRKSKRPSLGSDFWTDPSSATDDPSGLEPAAAEFCSTNSSQRDSLFVPRVNVQELFEASHPPSAPPRATAASLNSLTAPIAAPPRLGSPFAGKSQSFSFPARHSNMSMADFAAARRPFSTVHQLEGSSARPRRLSLANRLAYIDERLKDLRRRGPHERRSHSPV</sequence>
<dbReference type="STRING" id="98403.A0A151GND6"/>
<feature type="region of interest" description="Disordered" evidence="1">
    <location>
        <begin position="149"/>
        <end position="170"/>
    </location>
</feature>
<dbReference type="GeneID" id="63718279"/>
<organism evidence="2 3">
    <name type="scientific">Drechmeria coniospora</name>
    <name type="common">Nematophagous fungus</name>
    <name type="synonym">Meria coniospora</name>
    <dbReference type="NCBI Taxonomy" id="98403"/>
    <lineage>
        <taxon>Eukaryota</taxon>
        <taxon>Fungi</taxon>
        <taxon>Dikarya</taxon>
        <taxon>Ascomycota</taxon>
        <taxon>Pezizomycotina</taxon>
        <taxon>Sordariomycetes</taxon>
        <taxon>Hypocreomycetidae</taxon>
        <taxon>Hypocreales</taxon>
        <taxon>Ophiocordycipitaceae</taxon>
        <taxon>Drechmeria</taxon>
    </lineage>
</organism>
<evidence type="ECO:0000313" key="2">
    <source>
        <dbReference type="EMBL" id="KYK58619.1"/>
    </source>
</evidence>
<protein>
    <submittedName>
        <fullName evidence="2">Uncharacterized protein</fullName>
    </submittedName>
</protein>
<evidence type="ECO:0000313" key="3">
    <source>
        <dbReference type="Proteomes" id="UP000076580"/>
    </source>
</evidence>
<feature type="compositionally biased region" description="Polar residues" evidence="1">
    <location>
        <begin position="16"/>
        <end position="25"/>
    </location>
</feature>
<dbReference type="InParanoid" id="A0A151GND6"/>
<evidence type="ECO:0000256" key="1">
    <source>
        <dbReference type="SAM" id="MobiDB-lite"/>
    </source>
</evidence>
<dbReference type="EMBL" id="LAYC01000002">
    <property type="protein sequence ID" value="KYK58619.1"/>
    <property type="molecule type" value="Genomic_DNA"/>
</dbReference>
<dbReference type="OrthoDB" id="419770at2759"/>
<keyword evidence="3" id="KW-1185">Reference proteome</keyword>
<reference evidence="2 3" key="1">
    <citation type="journal article" date="2016" name="Sci. Rep.">
        <title>Insights into Adaptations to a Near-Obligate Nematode Endoparasitic Lifestyle from the Finished Genome of Drechmeria coniospora.</title>
        <authorList>
            <person name="Zhang L."/>
            <person name="Zhou Z."/>
            <person name="Guo Q."/>
            <person name="Fokkens L."/>
            <person name="Miskei M."/>
            <person name="Pocsi I."/>
            <person name="Zhang W."/>
            <person name="Chen M."/>
            <person name="Wang L."/>
            <person name="Sun Y."/>
            <person name="Donzelli B.G."/>
            <person name="Gibson D.M."/>
            <person name="Nelson D.R."/>
            <person name="Luo J.G."/>
            <person name="Rep M."/>
            <person name="Liu H."/>
            <person name="Yang S."/>
            <person name="Wang J."/>
            <person name="Krasnoff S.B."/>
            <person name="Xu Y."/>
            <person name="Molnar I."/>
            <person name="Lin M."/>
        </authorList>
    </citation>
    <scope>NUCLEOTIDE SEQUENCE [LARGE SCALE GENOMIC DNA]</scope>
    <source>
        <strain evidence="2 3">ARSEF 6962</strain>
    </source>
</reference>
<feature type="region of interest" description="Disordered" evidence="1">
    <location>
        <begin position="269"/>
        <end position="298"/>
    </location>
</feature>
<proteinExistence type="predicted"/>
<gene>
    <name evidence="2" type="ORF">DCS_05636</name>
</gene>
<feature type="region of interest" description="Disordered" evidence="1">
    <location>
        <begin position="1"/>
        <end position="43"/>
    </location>
</feature>
<comment type="caution">
    <text evidence="2">The sequence shown here is derived from an EMBL/GenBank/DDBJ whole genome shotgun (WGS) entry which is preliminary data.</text>
</comment>
<name>A0A151GND6_DRECN</name>
<dbReference type="Proteomes" id="UP000076580">
    <property type="component" value="Chromosome 02"/>
</dbReference>
<feature type="region of interest" description="Disordered" evidence="1">
    <location>
        <begin position="370"/>
        <end position="519"/>
    </location>
</feature>